<evidence type="ECO:0000313" key="9">
    <source>
        <dbReference type="EMBL" id="PWN54539.1"/>
    </source>
</evidence>
<evidence type="ECO:0000256" key="6">
    <source>
        <dbReference type="ARBA" id="ARBA00022927"/>
    </source>
</evidence>
<evidence type="ECO:0000256" key="4">
    <source>
        <dbReference type="ARBA" id="ARBA00022448"/>
    </source>
</evidence>
<evidence type="ECO:0000259" key="8">
    <source>
        <dbReference type="Pfam" id="PF02108"/>
    </source>
</evidence>
<accession>A0A383XPI5</accession>
<feature type="domain" description="Flagellar assembly protein FliH/Type III secretion system HrpE" evidence="8">
    <location>
        <begin position="105"/>
        <end position="230"/>
    </location>
</feature>
<evidence type="ECO:0000256" key="1">
    <source>
        <dbReference type="ARBA" id="ARBA00003041"/>
    </source>
</evidence>
<keyword evidence="7" id="KW-1006">Bacterial flagellum protein export</keyword>
<evidence type="ECO:0000256" key="3">
    <source>
        <dbReference type="ARBA" id="ARBA00016507"/>
    </source>
</evidence>
<gene>
    <name evidence="9" type="ORF">DEH80_16845</name>
</gene>
<evidence type="ECO:0000256" key="7">
    <source>
        <dbReference type="ARBA" id="ARBA00023225"/>
    </source>
</evidence>
<dbReference type="InterPro" id="IPR051472">
    <property type="entry name" value="T3SS_Stator/FliH"/>
</dbReference>
<keyword evidence="5" id="KW-1005">Bacterial flagellum biogenesis</keyword>
<proteinExistence type="inferred from homology"/>
<keyword evidence="10" id="KW-1185">Reference proteome</keyword>
<dbReference type="GO" id="GO:0005829">
    <property type="term" value="C:cytosol"/>
    <property type="evidence" value="ECO:0007669"/>
    <property type="project" value="TreeGrafter"/>
</dbReference>
<dbReference type="GO" id="GO:0015031">
    <property type="term" value="P:protein transport"/>
    <property type="evidence" value="ECO:0007669"/>
    <property type="project" value="UniProtKB-KW"/>
</dbReference>
<dbReference type="PANTHER" id="PTHR34982">
    <property type="entry name" value="YOP PROTEINS TRANSLOCATION PROTEIN L"/>
    <property type="match status" value="1"/>
</dbReference>
<dbReference type="Proteomes" id="UP000251800">
    <property type="component" value="Unassembled WGS sequence"/>
</dbReference>
<dbReference type="Pfam" id="PF02108">
    <property type="entry name" value="FliH"/>
    <property type="match status" value="1"/>
</dbReference>
<evidence type="ECO:0000313" key="10">
    <source>
        <dbReference type="Proteomes" id="UP000251800"/>
    </source>
</evidence>
<dbReference type="AlphaFoldDB" id="A0A383XPI5"/>
<comment type="caution">
    <text evidence="9">The sequence shown here is derived from an EMBL/GenBank/DDBJ whole genome shotgun (WGS) entry which is preliminary data.</text>
</comment>
<keyword evidence="6" id="KW-0653">Protein transport</keyword>
<name>A0A383XPI5_9GAMM</name>
<organism evidence="9 10">
    <name type="scientific">Abyssibacter profundi</name>
    <dbReference type="NCBI Taxonomy" id="2182787"/>
    <lineage>
        <taxon>Bacteria</taxon>
        <taxon>Pseudomonadati</taxon>
        <taxon>Pseudomonadota</taxon>
        <taxon>Gammaproteobacteria</taxon>
        <taxon>Chromatiales</taxon>
        <taxon>Oceanococcaceae</taxon>
        <taxon>Abyssibacter</taxon>
    </lineage>
</organism>
<dbReference type="InterPro" id="IPR018035">
    <property type="entry name" value="Flagellar_FliH/T3SS_HrpE"/>
</dbReference>
<evidence type="ECO:0000256" key="2">
    <source>
        <dbReference type="ARBA" id="ARBA00006602"/>
    </source>
</evidence>
<dbReference type="OrthoDB" id="6023037at2"/>
<dbReference type="GO" id="GO:0044781">
    <property type="term" value="P:bacterial-type flagellum organization"/>
    <property type="evidence" value="ECO:0007669"/>
    <property type="project" value="UniProtKB-KW"/>
</dbReference>
<keyword evidence="4" id="KW-0813">Transport</keyword>
<dbReference type="EMBL" id="QEQK01000024">
    <property type="protein sequence ID" value="PWN54539.1"/>
    <property type="molecule type" value="Genomic_DNA"/>
</dbReference>
<protein>
    <recommendedName>
        <fullName evidence="3">Flagellar assembly protein FliH</fullName>
    </recommendedName>
</protein>
<reference evidence="9 10" key="1">
    <citation type="submission" date="2018-05" db="EMBL/GenBank/DDBJ databases">
        <title>Abyssibacter profundi OUC007T gen. nov., sp. nov, a marine bacterium isolated from seawater of the Mariana Trench.</title>
        <authorList>
            <person name="Zhou S."/>
        </authorList>
    </citation>
    <scope>NUCLEOTIDE SEQUENCE [LARGE SCALE GENOMIC DNA]</scope>
    <source>
        <strain evidence="9 10">OUC007</strain>
    </source>
</reference>
<evidence type="ECO:0000256" key="5">
    <source>
        <dbReference type="ARBA" id="ARBA00022795"/>
    </source>
</evidence>
<sequence length="236" mass="26179">MSRPRRRRYLKSPVAWPTRARSCWVAVVAMTLSEPVELPEGVQAARWQAPTVVPNQIHATQPAGNEDAPPTIEELDKIEEAAYQDGYQRGYDAGFAQGSADAKERVGRLKDIFHTLVQPLADLDSEVEQTLLQIASAVASRVIRSELQTQPEIIGNMIHEAVESVAGPQTTVTVYLNPDDAVFVREHMDQPIEGPHWKIMPDDGLEPGDCRVDTPDARADARLESRVQRLVAPAFR</sequence>
<comment type="function">
    <text evidence="1">Needed for flagellar regrowth and assembly.</text>
</comment>
<dbReference type="PANTHER" id="PTHR34982:SF1">
    <property type="entry name" value="FLAGELLAR ASSEMBLY PROTEIN FLIH"/>
    <property type="match status" value="1"/>
</dbReference>
<comment type="similarity">
    <text evidence="2">Belongs to the FliH family.</text>
</comment>